<feature type="transmembrane region" description="Helical" evidence="2">
    <location>
        <begin position="196"/>
        <end position="218"/>
    </location>
</feature>
<gene>
    <name evidence="4" type="ORF">GHC57_11330</name>
</gene>
<evidence type="ECO:0000256" key="2">
    <source>
        <dbReference type="SAM" id="Phobius"/>
    </source>
</evidence>
<keyword evidence="5" id="KW-1185">Reference proteome</keyword>
<keyword evidence="2" id="KW-1133">Transmembrane helix</keyword>
<feature type="transmembrane region" description="Helical" evidence="2">
    <location>
        <begin position="398"/>
        <end position="416"/>
    </location>
</feature>
<feature type="transmembrane region" description="Helical" evidence="2">
    <location>
        <begin position="437"/>
        <end position="457"/>
    </location>
</feature>
<feature type="domain" description="TRAP C4-dicarboxylate transport system permease DctM subunit" evidence="3">
    <location>
        <begin position="136"/>
        <end position="358"/>
    </location>
</feature>
<dbReference type="NCBIfam" id="TIGR02123">
    <property type="entry name" value="TRAP_fused"/>
    <property type="match status" value="1"/>
</dbReference>
<feature type="transmembrane region" description="Helical" evidence="2">
    <location>
        <begin position="834"/>
        <end position="850"/>
    </location>
</feature>
<comment type="function">
    <text evidence="1">Part of the tripartite ATP-independent periplasmic (TRAP) transport system.</text>
</comment>
<feature type="transmembrane region" description="Helical" evidence="2">
    <location>
        <begin position="554"/>
        <end position="572"/>
    </location>
</feature>
<feature type="transmembrane region" description="Helical" evidence="2">
    <location>
        <begin position="285"/>
        <end position="309"/>
    </location>
</feature>
<feature type="domain" description="TRAP C4-dicarboxylate transport system permease DctM subunit" evidence="3">
    <location>
        <begin position="365"/>
        <end position="670"/>
    </location>
</feature>
<evidence type="ECO:0000313" key="4">
    <source>
        <dbReference type="EMBL" id="MQX37110.1"/>
    </source>
</evidence>
<dbReference type="GO" id="GO:0005886">
    <property type="term" value="C:plasma membrane"/>
    <property type="evidence" value="ECO:0007669"/>
    <property type="project" value="UniProtKB-SubCell"/>
</dbReference>
<feature type="transmembrane region" description="Helical" evidence="2">
    <location>
        <begin position="360"/>
        <end position="386"/>
    </location>
</feature>
<feature type="transmembrane region" description="Helical" evidence="2">
    <location>
        <begin position="67"/>
        <end position="83"/>
    </location>
</feature>
<sequence>MTTEAEKANDYDDIIAEADTGARAPKHWFSRSFLWVVPLIWSLFQLWIASPLPFVLGIGVYNDTQTRAIHLGFAVLLAFLAFPASKSGPRDHIPILTWIVAAVAAATASYLFWDYDGIAARTGIPNTTDLVMAGIGLVLLMEAGRRSLGIPLMGVAVVFLAYVFFGSSELLPDVVRWKGASFEKAMSHLMLTTEGVYGVALGVSSGFVFLFVLFGALLNQAGAGNYFLQLAFSALGHLRGGPAKAAVIASAATGLISGSSIANVVTTGTFTIPLMKRVGFSATKAGAIEVSSSINGVLTPPVMGAVAFLMTEYVGVSYVEVVKTAIVPAAISYVALIYIVHLEALKSGMTGTSTMHPVKFILGAVFIIAISLVIAGGTLYVAGVVVDLLDGAVGPASTPTLVAVLAIAYVTSVWYASKAPDLDLSFETIDHLPSTGTIFKTGMHYLLPILLLMYLLMIERKSPGLSAFWSSVFMLGILVTQKPLKALFRGDASVLMRAKEGWEDVAAGLIIGARNMIGLACAMGIAGIIVGSVTLTGVGQVMAEFVEFLSGGNLLAMLFFVALISIVLGMGLPTTANYIVVSSLMAGVVVELGAQSGLIVPLIAVHMFVFYFGIMADVTPPVGLASFAAAAISGGDPLKTGFQAFFYSIRTALLPFLFIFNTDLLLIDVGPVQAVFVFVVALIAMLLFAAGSMGFMFTRSRLWESVALILIAFTLFRPGFFLDMITPEFETRPAADVYQMAEDAGAGESLQVRLVGENLMGDPVDAKYLLPLGEAGADGETRLSENAGIEFRVEDGDYYVDNLAFGGPSEQLGIDFDWQLVELEVATDRPPKELFFIPAFLLFAVVALIQRRRQRAEEAEAHA</sequence>
<feature type="transmembrane region" description="Helical" evidence="2">
    <location>
        <begin position="321"/>
        <end position="340"/>
    </location>
</feature>
<dbReference type="Proteomes" id="UP000434582">
    <property type="component" value="Unassembled WGS sequence"/>
</dbReference>
<evidence type="ECO:0000259" key="3">
    <source>
        <dbReference type="Pfam" id="PF06808"/>
    </source>
</evidence>
<feature type="transmembrane region" description="Helical" evidence="2">
    <location>
        <begin position="119"/>
        <end position="141"/>
    </location>
</feature>
<dbReference type="EMBL" id="WIVE01000033">
    <property type="protein sequence ID" value="MQX37110.1"/>
    <property type="molecule type" value="Genomic_DNA"/>
</dbReference>
<protein>
    <submittedName>
        <fullName evidence="4">TRAP transporter fused permease subunit</fullName>
    </submittedName>
</protein>
<dbReference type="AlphaFoldDB" id="A0A7X1ZH11"/>
<dbReference type="InterPro" id="IPR010656">
    <property type="entry name" value="DctM"/>
</dbReference>
<feature type="transmembrane region" description="Helical" evidence="2">
    <location>
        <begin position="702"/>
        <end position="722"/>
    </location>
</feature>
<feature type="transmembrane region" description="Helical" evidence="2">
    <location>
        <begin position="148"/>
        <end position="165"/>
    </location>
</feature>
<keyword evidence="1" id="KW-1003">Cell membrane</keyword>
<accession>A0A7X1ZH11</accession>
<feature type="transmembrane region" description="Helical" evidence="2">
    <location>
        <begin position="463"/>
        <end position="480"/>
    </location>
</feature>
<dbReference type="InterPro" id="IPR021814">
    <property type="entry name" value="DUF3394"/>
</dbReference>
<feature type="transmembrane region" description="Helical" evidence="2">
    <location>
        <begin position="517"/>
        <end position="542"/>
    </location>
</feature>
<dbReference type="GO" id="GO:0022857">
    <property type="term" value="F:transmembrane transporter activity"/>
    <property type="evidence" value="ECO:0007669"/>
    <property type="project" value="UniProtKB-UniRule"/>
</dbReference>
<dbReference type="RefSeq" id="WP_153344268.1">
    <property type="nucleotide sequence ID" value="NZ_WIVE01000033.1"/>
</dbReference>
<proteinExistence type="predicted"/>
<reference evidence="4 5" key="1">
    <citation type="submission" date="2019-10" db="EMBL/GenBank/DDBJ databases">
        <title>Draft whole-genome sequence of the purple nonsulfur photosynthetic bacterium Roseospira navarrensis DSM 15114.</title>
        <authorList>
            <person name="Kyndt J.A."/>
            <person name="Meyer T.E."/>
        </authorList>
    </citation>
    <scope>NUCLEOTIDE SEQUENCE [LARGE SCALE GENOMIC DNA]</scope>
    <source>
        <strain evidence="4 5">DSM 15114</strain>
    </source>
</reference>
<dbReference type="PANTHER" id="PTHR43849">
    <property type="entry name" value="BLL3936 PROTEIN"/>
    <property type="match status" value="1"/>
</dbReference>
<keyword evidence="1" id="KW-0813">Transport</keyword>
<dbReference type="Pfam" id="PF11874">
    <property type="entry name" value="DUF3394"/>
    <property type="match status" value="1"/>
</dbReference>
<feature type="transmembrane region" description="Helical" evidence="2">
    <location>
        <begin position="672"/>
        <end position="690"/>
    </location>
</feature>
<name>A0A7X1ZH11_9PROT</name>
<organism evidence="4 5">
    <name type="scientific">Roseospira navarrensis</name>
    <dbReference type="NCBI Taxonomy" id="140058"/>
    <lineage>
        <taxon>Bacteria</taxon>
        <taxon>Pseudomonadati</taxon>
        <taxon>Pseudomonadota</taxon>
        <taxon>Alphaproteobacteria</taxon>
        <taxon>Rhodospirillales</taxon>
        <taxon>Rhodospirillaceae</taxon>
        <taxon>Roseospira</taxon>
    </lineage>
</organism>
<dbReference type="PANTHER" id="PTHR43849:SF2">
    <property type="entry name" value="BLL3936 PROTEIN"/>
    <property type="match status" value="1"/>
</dbReference>
<keyword evidence="2" id="KW-0472">Membrane</keyword>
<keyword evidence="2" id="KW-0812">Transmembrane</keyword>
<dbReference type="Pfam" id="PF06808">
    <property type="entry name" value="DctM"/>
    <property type="match status" value="2"/>
</dbReference>
<feature type="transmembrane region" description="Helical" evidence="2">
    <location>
        <begin position="584"/>
        <end position="604"/>
    </location>
</feature>
<evidence type="ECO:0000313" key="5">
    <source>
        <dbReference type="Proteomes" id="UP000434582"/>
    </source>
</evidence>
<feature type="transmembrane region" description="Helical" evidence="2">
    <location>
        <begin position="33"/>
        <end position="61"/>
    </location>
</feature>
<comment type="caution">
    <text evidence="4">The sequence shown here is derived from an EMBL/GenBank/DDBJ whole genome shotgun (WGS) entry which is preliminary data.</text>
</comment>
<dbReference type="InterPro" id="IPR011853">
    <property type="entry name" value="TRAP_DctM-Dct_fused"/>
</dbReference>
<feature type="transmembrane region" description="Helical" evidence="2">
    <location>
        <begin position="610"/>
        <end position="632"/>
    </location>
</feature>
<comment type="subcellular location">
    <subcellularLocation>
        <location evidence="1">Cell inner membrane</location>
        <topology evidence="1">Multi-pass membrane protein</topology>
    </subcellularLocation>
</comment>
<dbReference type="OrthoDB" id="9759894at2"/>
<keyword evidence="1" id="KW-0997">Cell inner membrane</keyword>
<feature type="transmembrane region" description="Helical" evidence="2">
    <location>
        <begin position="95"/>
        <end position="113"/>
    </location>
</feature>
<evidence type="ECO:0000256" key="1">
    <source>
        <dbReference type="RuleBase" id="RU369079"/>
    </source>
</evidence>
<feature type="transmembrane region" description="Helical" evidence="2">
    <location>
        <begin position="644"/>
        <end position="660"/>
    </location>
</feature>